<evidence type="ECO:0008006" key="3">
    <source>
        <dbReference type="Google" id="ProtNLM"/>
    </source>
</evidence>
<proteinExistence type="predicted"/>
<evidence type="ECO:0000313" key="2">
    <source>
        <dbReference type="Proteomes" id="UP000311605"/>
    </source>
</evidence>
<reference evidence="1 2" key="1">
    <citation type="submission" date="2019-06" db="EMBL/GenBank/DDBJ databases">
        <title>The draft genome of Rhizobium smilacinae PTYR-5.</title>
        <authorList>
            <person name="Liu L."/>
            <person name="Li L."/>
            <person name="Zhang X."/>
        </authorList>
    </citation>
    <scope>NUCLEOTIDE SEQUENCE [LARGE SCALE GENOMIC DNA]</scope>
    <source>
        <strain evidence="1 2">PTYR-5</strain>
    </source>
</reference>
<sequence length="569" mass="61383">MNRTELFEGLAPVSGLVERMETARVRLEERFLDGGAALLSVLDVLNKLTGSLDQITGSLDEETAAKTMAELQQTVGRLSELSKIETARQAGFVDISGAERNLRPHVADMQETMRYLRTFAVTAKITGAGIDDFAGFAEEILERIHTGTRQVNEFGDQLKSLGSGLGSVMERGATTIQRYEATIPDIVTGLSTGGAEISTQQKVLVERAARVRKIAAGIQGKLASVLSAMQIGDITRQRIEHCQSSLSLMESYVETEAATLTAEDRANLSSIITNLVALQLSQSIDDFDRDTAKIVKTVASFRSDLAEIDSLRRVMTESGGDNAMRRLEGNVGVAREAVSEIEAVALEAGELSRSTGTTVRELINGVGLLQLVRTDIHYMALNTNLRCGKIGEHGKALNVVTAELRNFAARLDETAENVLVELKTLETASDKLDIGHDDGGQELLDDRLARAMQNIRAVGDRMDSEMDALSEQSGVAIDQMENCLSRLDFQAELGEVLRSCADEISMVEIAEPSAGLEPALADLGGRIARLYTMVSERELHAAILGTAPPAETAVVAAVMSDDDIDDALF</sequence>
<dbReference type="EMBL" id="VDMN01000001">
    <property type="protein sequence ID" value="TNM66622.1"/>
    <property type="molecule type" value="Genomic_DNA"/>
</dbReference>
<dbReference type="AlphaFoldDB" id="A0A5C4XTA7"/>
<dbReference type="OrthoDB" id="9816265at2"/>
<evidence type="ECO:0000313" key="1">
    <source>
        <dbReference type="EMBL" id="TNM66622.1"/>
    </source>
</evidence>
<keyword evidence="2" id="KW-1185">Reference proteome</keyword>
<gene>
    <name evidence="1" type="ORF">FHP24_10645</name>
</gene>
<accession>A0A5C4XTA7</accession>
<comment type="caution">
    <text evidence="1">The sequence shown here is derived from an EMBL/GenBank/DDBJ whole genome shotgun (WGS) entry which is preliminary data.</text>
</comment>
<protein>
    <recommendedName>
        <fullName evidence="3">Chemotaxis protein</fullName>
    </recommendedName>
</protein>
<dbReference type="Gene3D" id="1.10.287.950">
    <property type="entry name" value="Methyl-accepting chemotaxis protein"/>
    <property type="match status" value="1"/>
</dbReference>
<dbReference type="Proteomes" id="UP000311605">
    <property type="component" value="Unassembled WGS sequence"/>
</dbReference>
<dbReference type="RefSeq" id="WP_139676010.1">
    <property type="nucleotide sequence ID" value="NZ_VDMN01000001.1"/>
</dbReference>
<organism evidence="1 2">
    <name type="scientific">Aliirhizobium smilacinae</name>
    <dbReference type="NCBI Taxonomy" id="1395944"/>
    <lineage>
        <taxon>Bacteria</taxon>
        <taxon>Pseudomonadati</taxon>
        <taxon>Pseudomonadota</taxon>
        <taxon>Alphaproteobacteria</taxon>
        <taxon>Hyphomicrobiales</taxon>
        <taxon>Rhizobiaceae</taxon>
        <taxon>Aliirhizobium</taxon>
    </lineage>
</organism>
<dbReference type="SUPFAM" id="SSF58104">
    <property type="entry name" value="Methyl-accepting chemotaxis protein (MCP) signaling domain"/>
    <property type="match status" value="1"/>
</dbReference>
<name>A0A5C4XTA7_9HYPH</name>